<dbReference type="EMBL" id="LECT01000006">
    <property type="protein sequence ID" value="KLU07270.1"/>
    <property type="molecule type" value="Genomic_DNA"/>
</dbReference>
<evidence type="ECO:0000313" key="5">
    <source>
        <dbReference type="Proteomes" id="UP000036367"/>
    </source>
</evidence>
<dbReference type="Gene3D" id="1.25.40.10">
    <property type="entry name" value="Tetratricopeptide repeat domain"/>
    <property type="match status" value="1"/>
</dbReference>
<dbReference type="SUPFAM" id="SSF69318">
    <property type="entry name" value="Integrin alpha N-terminal domain"/>
    <property type="match status" value="1"/>
</dbReference>
<feature type="domain" description="ASPIC/UnbV" evidence="3">
    <location>
        <begin position="925"/>
        <end position="984"/>
    </location>
</feature>
<keyword evidence="5" id="KW-1185">Reference proteome</keyword>
<dbReference type="SUPFAM" id="SSF48452">
    <property type="entry name" value="TPR-like"/>
    <property type="match status" value="1"/>
</dbReference>
<feature type="compositionally biased region" description="Polar residues" evidence="2">
    <location>
        <begin position="682"/>
        <end position="697"/>
    </location>
</feature>
<organism evidence="4 5">
    <name type="scientific">Rhodopirellula islandica</name>
    <dbReference type="NCBI Taxonomy" id="595434"/>
    <lineage>
        <taxon>Bacteria</taxon>
        <taxon>Pseudomonadati</taxon>
        <taxon>Planctomycetota</taxon>
        <taxon>Planctomycetia</taxon>
        <taxon>Pirellulales</taxon>
        <taxon>Pirellulaceae</taxon>
        <taxon>Rhodopirellula</taxon>
    </lineage>
</organism>
<dbReference type="PATRIC" id="fig|595434.4.peg.334"/>
<evidence type="ECO:0000313" key="4">
    <source>
        <dbReference type="EMBL" id="KLU07270.1"/>
    </source>
</evidence>
<dbReference type="InterPro" id="IPR011990">
    <property type="entry name" value="TPR-like_helical_dom_sf"/>
</dbReference>
<comment type="caution">
    <text evidence="4">The sequence shown here is derived from an EMBL/GenBank/DDBJ whole genome shotgun (WGS) entry which is preliminary data.</text>
</comment>
<dbReference type="Pfam" id="PF07593">
    <property type="entry name" value="UnbV_ASPIC"/>
    <property type="match status" value="1"/>
</dbReference>
<dbReference type="Pfam" id="PF13517">
    <property type="entry name" value="FG-GAP_3"/>
    <property type="match status" value="2"/>
</dbReference>
<protein>
    <recommendedName>
        <fullName evidence="3">ASPIC/UnbV domain-containing protein</fullName>
    </recommendedName>
</protein>
<dbReference type="InterPro" id="IPR028994">
    <property type="entry name" value="Integrin_alpha_N"/>
</dbReference>
<sequence>MDVPSDFDPPCRRGTDIPTCFAKATMTATDDSLLLRLGVLLLLALTVGCPSQTPGSGESLSEPGSDQQRSLSPSAPESPDPMAERHRRWQQHLEAGQMAEAARIASQLSRTGQATLDESLSLIAQGQSFPPAKFAPPGPTAMSQAVWHSSLREYEAALERLLEISPASVTADQQALQGRVLAEAQHFDAIPHWIRQSEPSTRQQANFWATLGIWLGHHQHPHAAIGATLQAIRLNPTDQLSTQRVGNWLLAIDREHDAALFYQRARLIAETNDLRDQWIHLHPISEEASDSRDQRARLADKLAKALMEAGRPFESFQWRLHQLDVLAPTLPPSDSGPSSNVAKSRALIHQQMQALASTPDLAAILAEEHCLQLRPEDFPFQTALRTAMVEQETQSAQALQAIASGQSQVSANNTFRPSSDLESYQPRLPDLAAEAGLNFRFQPRRLSQGQNERDVAADMSTRTESLRMHEALGSGIGVLDYDRDGWPDIVFGQGASEPPELMGDQSDALFRNLAGQFLEQTEATGVSNFGYSFGIACGDINQDGFDDLLIATLGTNQLYVNNGDGTFTNHTASLGDQAVENHPGAFTTSVVIADLNGDQLPDLFEANYVEQNDLFVRLPPDENGRVPQKVPRSLFAEADRIWIQSETQNWQPTTIDESVARAGTSLGVIVGDFSEEARTTKSNEPLSKSAPTPTQNEIFVGNDGRPNHLLRFDASQNRWQEIANLIGLANTVDGLPSASMGIAADDLDRRGGLDLFITNFSTESVSLYLQNKSGSFSDQCVRQRLDQPTRPMVGFGCKAIDLNRDGWLDVCLVNGHIDRMPGEPYEMPPQCFLSGGFSSGQSSDFLANPSTPSGFVSVIPDCPTDYWTTPALGRTMAKLDFDRDHRMDLVVNHVDRDVALLHNECVGEGGWIQLELIGSQSERGATGTQIEVQCNDGVRNGYVVAGDGYMCTDESVVEISLGDAEIQSLTVHWPSGLTQIIPNPSDCVDQRVTLVENQPVWNNANASRRSDGRLLD</sequence>
<reference evidence="4" key="1">
    <citation type="submission" date="2015-05" db="EMBL/GenBank/DDBJ databases">
        <title>Permanent draft genome of Rhodopirellula islandicus K833.</title>
        <authorList>
            <person name="Kizina J."/>
            <person name="Richter M."/>
            <person name="Glockner F.O."/>
            <person name="Harder J."/>
        </authorList>
    </citation>
    <scope>NUCLEOTIDE SEQUENCE [LARGE SCALE GENOMIC DNA]</scope>
    <source>
        <strain evidence="4">K833</strain>
    </source>
</reference>
<feature type="region of interest" description="Disordered" evidence="2">
    <location>
        <begin position="676"/>
        <end position="702"/>
    </location>
</feature>
<dbReference type="STRING" id="595434.RISK_000348"/>
<dbReference type="InterPro" id="IPR011519">
    <property type="entry name" value="UnbV_ASPIC"/>
</dbReference>
<evidence type="ECO:0000259" key="3">
    <source>
        <dbReference type="Pfam" id="PF07593"/>
    </source>
</evidence>
<feature type="region of interest" description="Disordered" evidence="2">
    <location>
        <begin position="51"/>
        <end position="87"/>
    </location>
</feature>
<dbReference type="PANTHER" id="PTHR16026:SF0">
    <property type="entry name" value="CARTILAGE ACIDIC PROTEIN 1"/>
    <property type="match status" value="1"/>
</dbReference>
<gene>
    <name evidence="4" type="ORF">RISK_000348</name>
</gene>
<name>A0A0J1BL65_RHOIS</name>
<proteinExistence type="predicted"/>
<accession>A0A0J1BL65</accession>
<dbReference type="PANTHER" id="PTHR16026">
    <property type="entry name" value="CARTILAGE ACIDIC PROTEIN 1"/>
    <property type="match status" value="1"/>
</dbReference>
<feature type="compositionally biased region" description="Polar residues" evidence="2">
    <location>
        <begin position="66"/>
        <end position="75"/>
    </location>
</feature>
<evidence type="ECO:0000256" key="2">
    <source>
        <dbReference type="SAM" id="MobiDB-lite"/>
    </source>
</evidence>
<dbReference type="Proteomes" id="UP000036367">
    <property type="component" value="Unassembled WGS sequence"/>
</dbReference>
<dbReference type="InterPro" id="IPR013517">
    <property type="entry name" value="FG-GAP"/>
</dbReference>
<dbReference type="Gene3D" id="2.130.10.130">
    <property type="entry name" value="Integrin alpha, N-terminal"/>
    <property type="match status" value="2"/>
</dbReference>
<dbReference type="AlphaFoldDB" id="A0A0J1BL65"/>
<feature type="compositionally biased region" description="Low complexity" evidence="2">
    <location>
        <begin position="54"/>
        <end position="65"/>
    </location>
</feature>
<dbReference type="InterPro" id="IPR027039">
    <property type="entry name" value="Crtac1"/>
</dbReference>
<keyword evidence="1" id="KW-0732">Signal</keyword>
<evidence type="ECO:0000256" key="1">
    <source>
        <dbReference type="ARBA" id="ARBA00022729"/>
    </source>
</evidence>